<reference evidence="15 16" key="1">
    <citation type="submission" date="2018-11" db="EMBL/GenBank/DDBJ databases">
        <title>Trebonia kvetii gen.nov., sp.nov., a novel acidophilic actinobacterium, and proposal of the new actinobacterial family Treboniaceae fam. nov.</title>
        <authorList>
            <person name="Rapoport D."/>
            <person name="Sagova-Mareckova M."/>
            <person name="Sedlacek I."/>
            <person name="Provaznik J."/>
            <person name="Kralova S."/>
            <person name="Pavlinic D."/>
            <person name="Benes V."/>
            <person name="Kopecky J."/>
        </authorList>
    </citation>
    <scope>NUCLEOTIDE SEQUENCE [LARGE SCALE GENOMIC DNA]</scope>
    <source>
        <strain evidence="15 16">15Tr583</strain>
    </source>
</reference>
<keyword evidence="5 15" id="KW-0436">Ligase</keyword>
<dbReference type="GO" id="GO:0004637">
    <property type="term" value="F:phosphoribosylamine-glycine ligase activity"/>
    <property type="evidence" value="ECO:0007669"/>
    <property type="project" value="TreeGrafter"/>
</dbReference>
<dbReference type="Proteomes" id="UP000460272">
    <property type="component" value="Unassembled WGS sequence"/>
</dbReference>
<dbReference type="Pfam" id="PF00586">
    <property type="entry name" value="AIRS"/>
    <property type="match status" value="1"/>
</dbReference>
<dbReference type="CDD" id="cd02196">
    <property type="entry name" value="PurM"/>
    <property type="match status" value="1"/>
</dbReference>
<comment type="similarity">
    <text evidence="2">Belongs to the AIR synthase family.</text>
</comment>
<evidence type="ECO:0000256" key="5">
    <source>
        <dbReference type="ARBA" id="ARBA00022598"/>
    </source>
</evidence>
<evidence type="ECO:0000256" key="4">
    <source>
        <dbReference type="ARBA" id="ARBA00020367"/>
    </source>
</evidence>
<dbReference type="InterPro" id="IPR004733">
    <property type="entry name" value="PurM_cligase"/>
</dbReference>
<evidence type="ECO:0000256" key="7">
    <source>
        <dbReference type="ARBA" id="ARBA00022840"/>
    </source>
</evidence>
<evidence type="ECO:0000256" key="6">
    <source>
        <dbReference type="ARBA" id="ARBA00022741"/>
    </source>
</evidence>
<dbReference type="Gene3D" id="3.30.1330.10">
    <property type="entry name" value="PurM-like, N-terminal domain"/>
    <property type="match status" value="1"/>
</dbReference>
<evidence type="ECO:0000256" key="9">
    <source>
        <dbReference type="ARBA" id="ARBA00032931"/>
    </source>
</evidence>
<dbReference type="AlphaFoldDB" id="A0A6P2BYQ4"/>
<dbReference type="InterPro" id="IPR036921">
    <property type="entry name" value="PurM-like_N_sf"/>
</dbReference>
<comment type="caution">
    <text evidence="15">The sequence shown here is derived from an EMBL/GenBank/DDBJ whole genome shotgun (WGS) entry which is preliminary data.</text>
</comment>
<dbReference type="InterPro" id="IPR016188">
    <property type="entry name" value="PurM-like_N"/>
</dbReference>
<feature type="domain" description="PurM-like N-terminal" evidence="13">
    <location>
        <begin position="60"/>
        <end position="179"/>
    </location>
</feature>
<dbReference type="PANTHER" id="PTHR10520:SF12">
    <property type="entry name" value="TRIFUNCTIONAL PURINE BIOSYNTHETIC PROTEIN ADENOSINE-3"/>
    <property type="match status" value="1"/>
</dbReference>
<dbReference type="SUPFAM" id="SSF55326">
    <property type="entry name" value="PurM N-terminal domain-like"/>
    <property type="match status" value="1"/>
</dbReference>
<dbReference type="OrthoDB" id="9777881at2"/>
<dbReference type="UniPathway" id="UPA00074">
    <property type="reaction ID" value="UER00129"/>
</dbReference>
<keyword evidence="6" id="KW-0547">Nucleotide-binding</keyword>
<dbReference type="GO" id="GO:0006189">
    <property type="term" value="P:'de novo' IMP biosynthetic process"/>
    <property type="evidence" value="ECO:0007669"/>
    <property type="project" value="UniProtKB-UniPathway"/>
</dbReference>
<dbReference type="GO" id="GO:0005829">
    <property type="term" value="C:cytosol"/>
    <property type="evidence" value="ECO:0007669"/>
    <property type="project" value="TreeGrafter"/>
</dbReference>
<comment type="pathway">
    <text evidence="1">Purine metabolism; IMP biosynthesis via de novo pathway; 5-amino-1-(5-phospho-D-ribosyl)imidazole from N(2)-formyl-N(1)-(5-phospho-D-ribosyl)glycinamide: step 2/2.</text>
</comment>
<name>A0A6P2BYQ4_9ACTN</name>
<dbReference type="EMBL" id="RPFW01000003">
    <property type="protein sequence ID" value="TVZ04204.1"/>
    <property type="molecule type" value="Genomic_DNA"/>
</dbReference>
<dbReference type="Pfam" id="PF02769">
    <property type="entry name" value="AIRS_C"/>
    <property type="match status" value="1"/>
</dbReference>
<protein>
    <recommendedName>
        <fullName evidence="4">Phosphoribosylformylglycinamidine cyclo-ligase</fullName>
        <ecNumber evidence="3">6.3.3.1</ecNumber>
    </recommendedName>
    <alternativeName>
        <fullName evidence="9">AIR synthase</fullName>
    </alternativeName>
    <alternativeName>
        <fullName evidence="10">AIRS</fullName>
    </alternativeName>
    <alternativeName>
        <fullName evidence="8">Phosphoribosyl-aminoimidazole synthetase</fullName>
    </alternativeName>
</protein>
<dbReference type="SUPFAM" id="SSF56042">
    <property type="entry name" value="PurM C-terminal domain-like"/>
    <property type="match status" value="1"/>
</dbReference>
<accession>A0A6P2BYQ4</accession>
<proteinExistence type="inferred from homology"/>
<evidence type="ECO:0000256" key="2">
    <source>
        <dbReference type="ARBA" id="ARBA00010280"/>
    </source>
</evidence>
<evidence type="ECO:0000259" key="13">
    <source>
        <dbReference type="Pfam" id="PF00586"/>
    </source>
</evidence>
<evidence type="ECO:0000256" key="11">
    <source>
        <dbReference type="ARBA" id="ARBA00049057"/>
    </source>
</evidence>
<evidence type="ECO:0000256" key="1">
    <source>
        <dbReference type="ARBA" id="ARBA00004686"/>
    </source>
</evidence>
<evidence type="ECO:0000256" key="10">
    <source>
        <dbReference type="ARBA" id="ARBA00033093"/>
    </source>
</evidence>
<feature type="region of interest" description="Disordered" evidence="12">
    <location>
        <begin position="1"/>
        <end position="20"/>
    </location>
</feature>
<dbReference type="NCBIfam" id="TIGR00878">
    <property type="entry name" value="purM"/>
    <property type="match status" value="1"/>
</dbReference>
<feature type="domain" description="PurM-like C-terminal" evidence="14">
    <location>
        <begin position="192"/>
        <end position="358"/>
    </location>
</feature>
<comment type="catalytic activity">
    <reaction evidence="11">
        <text>2-formamido-N(1)-(5-O-phospho-beta-D-ribosyl)acetamidine + ATP = 5-amino-1-(5-phospho-beta-D-ribosyl)imidazole + ADP + phosphate + H(+)</text>
        <dbReference type="Rhea" id="RHEA:23032"/>
        <dbReference type="ChEBI" id="CHEBI:15378"/>
        <dbReference type="ChEBI" id="CHEBI:30616"/>
        <dbReference type="ChEBI" id="CHEBI:43474"/>
        <dbReference type="ChEBI" id="CHEBI:137981"/>
        <dbReference type="ChEBI" id="CHEBI:147287"/>
        <dbReference type="ChEBI" id="CHEBI:456216"/>
        <dbReference type="EC" id="6.3.3.1"/>
    </reaction>
</comment>
<dbReference type="GO" id="GO:0046084">
    <property type="term" value="P:adenine biosynthetic process"/>
    <property type="evidence" value="ECO:0007669"/>
    <property type="project" value="TreeGrafter"/>
</dbReference>
<dbReference type="Gene3D" id="3.90.650.10">
    <property type="entry name" value="PurM-like C-terminal domain"/>
    <property type="match status" value="1"/>
</dbReference>
<evidence type="ECO:0000313" key="16">
    <source>
        <dbReference type="Proteomes" id="UP000460272"/>
    </source>
</evidence>
<dbReference type="PANTHER" id="PTHR10520">
    <property type="entry name" value="TRIFUNCTIONAL PURINE BIOSYNTHETIC PROTEIN ADENOSINE-3-RELATED"/>
    <property type="match status" value="1"/>
</dbReference>
<sequence length="375" mass="38454">MNATPQSPEPTPSAYAEAGVDEEREQVAFSRVMRPWLARTKVRSPMVTSITGLASGYFATIMHLPPGPPIALTTDGVGTKIMLAEESGRWEPIGVDCVANNVNDLICVGAVPLALLDYIATDRIDESVLDEVARGLFLGAELAGIAIPGGEIAQIGEMLAKSENGGPTLDLVGTAIGAVPLERTPLDGSDVRPGDAVIGVQSSGLHSNGYSLARHSLFKKGGLSLDGQLPGSGRKIADALLQPTRVYVNAAEALWAAGITPRGMAHISGGGLLNIARLAANVSYELDSLPAAPEIFGLIASAGEVDAATMYATFNMGIGFCVVVGQDQVQAALGAIKGAGEDATRIGTVTATPGRTVTITAAGLTGKGDTFEPLG</sequence>
<dbReference type="EC" id="6.3.3.1" evidence="3"/>
<dbReference type="InterPro" id="IPR036676">
    <property type="entry name" value="PurM-like_C_sf"/>
</dbReference>
<dbReference type="RefSeq" id="WP_145854072.1">
    <property type="nucleotide sequence ID" value="NZ_RPFW01000003.1"/>
</dbReference>
<evidence type="ECO:0000256" key="8">
    <source>
        <dbReference type="ARBA" id="ARBA00031908"/>
    </source>
</evidence>
<keyword evidence="16" id="KW-1185">Reference proteome</keyword>
<evidence type="ECO:0000313" key="15">
    <source>
        <dbReference type="EMBL" id="TVZ04204.1"/>
    </source>
</evidence>
<dbReference type="GO" id="GO:0004641">
    <property type="term" value="F:phosphoribosylformylglycinamidine cyclo-ligase activity"/>
    <property type="evidence" value="ECO:0007669"/>
    <property type="project" value="UniProtKB-EC"/>
</dbReference>
<evidence type="ECO:0000256" key="12">
    <source>
        <dbReference type="SAM" id="MobiDB-lite"/>
    </source>
</evidence>
<evidence type="ECO:0000256" key="3">
    <source>
        <dbReference type="ARBA" id="ARBA00013047"/>
    </source>
</evidence>
<dbReference type="InterPro" id="IPR010918">
    <property type="entry name" value="PurM-like_C_dom"/>
</dbReference>
<keyword evidence="7" id="KW-0067">ATP-binding</keyword>
<gene>
    <name evidence="15" type="primary">purM</name>
    <name evidence="15" type="ORF">EAS64_17580</name>
</gene>
<organism evidence="15 16">
    <name type="scientific">Trebonia kvetii</name>
    <dbReference type="NCBI Taxonomy" id="2480626"/>
    <lineage>
        <taxon>Bacteria</taxon>
        <taxon>Bacillati</taxon>
        <taxon>Actinomycetota</taxon>
        <taxon>Actinomycetes</taxon>
        <taxon>Streptosporangiales</taxon>
        <taxon>Treboniaceae</taxon>
        <taxon>Trebonia</taxon>
    </lineage>
</organism>
<dbReference type="GO" id="GO:0005524">
    <property type="term" value="F:ATP binding"/>
    <property type="evidence" value="ECO:0007669"/>
    <property type="project" value="UniProtKB-KW"/>
</dbReference>
<evidence type="ECO:0000259" key="14">
    <source>
        <dbReference type="Pfam" id="PF02769"/>
    </source>
</evidence>